<dbReference type="Gene3D" id="3.10.180.10">
    <property type="entry name" value="2,3-Dihydroxybiphenyl 1,2-Dioxygenase, domain 1"/>
    <property type="match status" value="1"/>
</dbReference>
<dbReference type="PROSITE" id="PS51819">
    <property type="entry name" value="VOC"/>
    <property type="match status" value="1"/>
</dbReference>
<dbReference type="RefSeq" id="WP_272090458.1">
    <property type="nucleotide sequence ID" value="NZ_JAQNDL010000003.1"/>
</dbReference>
<dbReference type="EMBL" id="JAQNDL010000003">
    <property type="protein sequence ID" value="MDC0721959.1"/>
    <property type="molecule type" value="Genomic_DNA"/>
</dbReference>
<organism evidence="2 3">
    <name type="scientific">Nannocystis bainbridge</name>
    <dbReference type="NCBI Taxonomy" id="2995303"/>
    <lineage>
        <taxon>Bacteria</taxon>
        <taxon>Pseudomonadati</taxon>
        <taxon>Myxococcota</taxon>
        <taxon>Polyangia</taxon>
        <taxon>Nannocystales</taxon>
        <taxon>Nannocystaceae</taxon>
        <taxon>Nannocystis</taxon>
    </lineage>
</organism>
<protein>
    <submittedName>
        <fullName evidence="2">VOC family protein</fullName>
    </submittedName>
</protein>
<gene>
    <name evidence="2" type="ORF">POL25_33950</name>
</gene>
<feature type="domain" description="VOC" evidence="1">
    <location>
        <begin position="2"/>
        <end position="124"/>
    </location>
</feature>
<dbReference type="InterPro" id="IPR004360">
    <property type="entry name" value="Glyas_Fos-R_dOase_dom"/>
</dbReference>
<dbReference type="Proteomes" id="UP001221686">
    <property type="component" value="Unassembled WGS sequence"/>
</dbReference>
<dbReference type="InterPro" id="IPR029068">
    <property type="entry name" value="Glyas_Bleomycin-R_OHBP_Dase"/>
</dbReference>
<dbReference type="InterPro" id="IPR037523">
    <property type="entry name" value="VOC_core"/>
</dbReference>
<dbReference type="SUPFAM" id="SSF54593">
    <property type="entry name" value="Glyoxalase/Bleomycin resistance protein/Dihydroxybiphenyl dioxygenase"/>
    <property type="match status" value="1"/>
</dbReference>
<accession>A0ABT5E9D9</accession>
<reference evidence="2 3" key="1">
    <citation type="submission" date="2022-11" db="EMBL/GenBank/DDBJ databases">
        <title>Minimal conservation of predation-associated metabolite biosynthetic gene clusters underscores biosynthetic potential of Myxococcota including descriptions for ten novel species: Archangium lansinium sp. nov., Myxococcus landrumus sp. nov., Nannocystis bai.</title>
        <authorList>
            <person name="Ahearne A."/>
            <person name="Stevens C."/>
            <person name="Dowd S."/>
        </authorList>
    </citation>
    <scope>NUCLEOTIDE SEQUENCE [LARGE SCALE GENOMIC DNA]</scope>
    <source>
        <strain evidence="2 3">BB15-2</strain>
    </source>
</reference>
<evidence type="ECO:0000313" key="2">
    <source>
        <dbReference type="EMBL" id="MDC0721959.1"/>
    </source>
</evidence>
<proteinExistence type="predicted"/>
<sequence>MQIHRITPVLVVESVEQCLPFWTDRLGFEKTAEVPHEGRLGFVILTAGRTEVMLQSIASVRDDFAGNDEGPHRASLFIEVDDLPALQRALGDWPRLVDQRDTFYGTRETIVRDPAGNDLVFAQKLA</sequence>
<name>A0ABT5E9D9_9BACT</name>
<dbReference type="Pfam" id="PF00903">
    <property type="entry name" value="Glyoxalase"/>
    <property type="match status" value="1"/>
</dbReference>
<keyword evidence="3" id="KW-1185">Reference proteome</keyword>
<evidence type="ECO:0000259" key="1">
    <source>
        <dbReference type="PROSITE" id="PS51819"/>
    </source>
</evidence>
<comment type="caution">
    <text evidence="2">The sequence shown here is derived from an EMBL/GenBank/DDBJ whole genome shotgun (WGS) entry which is preliminary data.</text>
</comment>
<evidence type="ECO:0000313" key="3">
    <source>
        <dbReference type="Proteomes" id="UP001221686"/>
    </source>
</evidence>